<evidence type="ECO:0000313" key="3">
    <source>
        <dbReference type="Proteomes" id="UP000009192"/>
    </source>
</evidence>
<reference evidence="2 3" key="1">
    <citation type="journal article" date="2007" name="Nature">
        <title>Evolution of genes and genomes on the Drosophila phylogeny.</title>
        <authorList>
            <consortium name="Drosophila 12 Genomes Consortium"/>
            <person name="Clark A.G."/>
            <person name="Eisen M.B."/>
            <person name="Smith D.R."/>
            <person name="Bergman C.M."/>
            <person name="Oliver B."/>
            <person name="Markow T.A."/>
            <person name="Kaufman T.C."/>
            <person name="Kellis M."/>
            <person name="Gelbart W."/>
            <person name="Iyer V.N."/>
            <person name="Pollard D.A."/>
            <person name="Sackton T.B."/>
            <person name="Larracuente A.M."/>
            <person name="Singh N.D."/>
            <person name="Abad J.P."/>
            <person name="Abt D.N."/>
            <person name="Adryan B."/>
            <person name="Aguade M."/>
            <person name="Akashi H."/>
            <person name="Anderson W.W."/>
            <person name="Aquadro C.F."/>
            <person name="Ardell D.H."/>
            <person name="Arguello R."/>
            <person name="Artieri C.G."/>
            <person name="Barbash D.A."/>
            <person name="Barker D."/>
            <person name="Barsanti P."/>
            <person name="Batterham P."/>
            <person name="Batzoglou S."/>
            <person name="Begun D."/>
            <person name="Bhutkar A."/>
            <person name="Blanco E."/>
            <person name="Bosak S.A."/>
            <person name="Bradley R.K."/>
            <person name="Brand A.D."/>
            <person name="Brent M.R."/>
            <person name="Brooks A.N."/>
            <person name="Brown R.H."/>
            <person name="Butlin R.K."/>
            <person name="Caggese C."/>
            <person name="Calvi B.R."/>
            <person name="Bernardo de Carvalho A."/>
            <person name="Caspi A."/>
            <person name="Castrezana S."/>
            <person name="Celniker S.E."/>
            <person name="Chang J.L."/>
            <person name="Chapple C."/>
            <person name="Chatterji S."/>
            <person name="Chinwalla A."/>
            <person name="Civetta A."/>
            <person name="Clifton S.W."/>
            <person name="Comeron J.M."/>
            <person name="Costello J.C."/>
            <person name="Coyne J.A."/>
            <person name="Daub J."/>
            <person name="David R.G."/>
            <person name="Delcher A.L."/>
            <person name="Delehaunty K."/>
            <person name="Do C.B."/>
            <person name="Ebling H."/>
            <person name="Edwards K."/>
            <person name="Eickbush T."/>
            <person name="Evans J.D."/>
            <person name="Filipski A."/>
            <person name="Findeiss S."/>
            <person name="Freyhult E."/>
            <person name="Fulton L."/>
            <person name="Fulton R."/>
            <person name="Garcia A.C."/>
            <person name="Gardiner A."/>
            <person name="Garfield D.A."/>
            <person name="Garvin B.E."/>
            <person name="Gibson G."/>
            <person name="Gilbert D."/>
            <person name="Gnerre S."/>
            <person name="Godfrey J."/>
            <person name="Good R."/>
            <person name="Gotea V."/>
            <person name="Gravely B."/>
            <person name="Greenberg A.J."/>
            <person name="Griffiths-Jones S."/>
            <person name="Gross S."/>
            <person name="Guigo R."/>
            <person name="Gustafson E.A."/>
            <person name="Haerty W."/>
            <person name="Hahn M.W."/>
            <person name="Halligan D.L."/>
            <person name="Halpern A.L."/>
            <person name="Halter G.M."/>
            <person name="Han M.V."/>
            <person name="Heger A."/>
            <person name="Hillier L."/>
            <person name="Hinrichs A.S."/>
            <person name="Holmes I."/>
            <person name="Hoskins R.A."/>
            <person name="Hubisz M.J."/>
            <person name="Hultmark D."/>
            <person name="Huntley M.A."/>
            <person name="Jaffe D.B."/>
            <person name="Jagadeeshan S."/>
            <person name="Jeck W.R."/>
            <person name="Johnson J."/>
            <person name="Jones C.D."/>
            <person name="Jordan W.C."/>
            <person name="Karpen G.H."/>
            <person name="Kataoka E."/>
            <person name="Keightley P.D."/>
            <person name="Kheradpour P."/>
            <person name="Kirkness E.F."/>
            <person name="Koerich L.B."/>
            <person name="Kristiansen K."/>
            <person name="Kudrna D."/>
            <person name="Kulathinal R.J."/>
            <person name="Kumar S."/>
            <person name="Kwok R."/>
            <person name="Lander E."/>
            <person name="Langley C.H."/>
            <person name="Lapoint R."/>
            <person name="Lazzaro B.P."/>
            <person name="Lee S.J."/>
            <person name="Levesque L."/>
            <person name="Li R."/>
            <person name="Lin C.F."/>
            <person name="Lin M.F."/>
            <person name="Lindblad-Toh K."/>
            <person name="Llopart A."/>
            <person name="Long M."/>
            <person name="Low L."/>
            <person name="Lozovsky E."/>
            <person name="Lu J."/>
            <person name="Luo M."/>
            <person name="Machado C.A."/>
            <person name="Makalowski W."/>
            <person name="Marzo M."/>
            <person name="Matsuda M."/>
            <person name="Matzkin L."/>
            <person name="McAllister B."/>
            <person name="McBride C.S."/>
            <person name="McKernan B."/>
            <person name="McKernan K."/>
            <person name="Mendez-Lago M."/>
            <person name="Minx P."/>
            <person name="Mollenhauer M.U."/>
            <person name="Montooth K."/>
            <person name="Mount S.M."/>
            <person name="Mu X."/>
            <person name="Myers E."/>
            <person name="Negre B."/>
            <person name="Newfeld S."/>
            <person name="Nielsen R."/>
            <person name="Noor M.A."/>
            <person name="O'Grady P."/>
            <person name="Pachter L."/>
            <person name="Papaceit M."/>
            <person name="Parisi M.J."/>
            <person name="Parisi M."/>
            <person name="Parts L."/>
            <person name="Pedersen J.S."/>
            <person name="Pesole G."/>
            <person name="Phillippy A.M."/>
            <person name="Ponting C.P."/>
            <person name="Pop M."/>
            <person name="Porcelli D."/>
            <person name="Powell J.R."/>
            <person name="Prohaska S."/>
            <person name="Pruitt K."/>
            <person name="Puig M."/>
            <person name="Quesneville H."/>
            <person name="Ram K.R."/>
            <person name="Rand D."/>
            <person name="Rasmussen M.D."/>
            <person name="Reed L.K."/>
            <person name="Reenan R."/>
            <person name="Reily A."/>
            <person name="Remington K.A."/>
            <person name="Rieger T.T."/>
            <person name="Ritchie M.G."/>
            <person name="Robin C."/>
            <person name="Rogers Y.H."/>
            <person name="Rohde C."/>
            <person name="Rozas J."/>
            <person name="Rubenfield M.J."/>
            <person name="Ruiz A."/>
            <person name="Russo S."/>
            <person name="Salzberg S.L."/>
            <person name="Sanchez-Gracia A."/>
            <person name="Saranga D.J."/>
            <person name="Sato H."/>
            <person name="Schaeffer S.W."/>
            <person name="Schatz M.C."/>
            <person name="Schlenke T."/>
            <person name="Schwartz R."/>
            <person name="Segarra C."/>
            <person name="Singh R.S."/>
            <person name="Sirot L."/>
            <person name="Sirota M."/>
            <person name="Sisneros N.B."/>
            <person name="Smith C.D."/>
            <person name="Smith T.F."/>
            <person name="Spieth J."/>
            <person name="Stage D.E."/>
            <person name="Stark A."/>
            <person name="Stephan W."/>
            <person name="Strausberg R.L."/>
            <person name="Strempel S."/>
            <person name="Sturgill D."/>
            <person name="Sutton G."/>
            <person name="Sutton G.G."/>
            <person name="Tao W."/>
            <person name="Teichmann S."/>
            <person name="Tobari Y.N."/>
            <person name="Tomimura Y."/>
            <person name="Tsolas J.M."/>
            <person name="Valente V.L."/>
            <person name="Venter E."/>
            <person name="Venter J.C."/>
            <person name="Vicario S."/>
            <person name="Vieira F.G."/>
            <person name="Vilella A.J."/>
            <person name="Villasante A."/>
            <person name="Walenz B."/>
            <person name="Wang J."/>
            <person name="Wasserman M."/>
            <person name="Watts T."/>
            <person name="Wilson D."/>
            <person name="Wilson R.K."/>
            <person name="Wing R.A."/>
            <person name="Wolfner M.F."/>
            <person name="Wong A."/>
            <person name="Wong G.K."/>
            <person name="Wu C.I."/>
            <person name="Wu G."/>
            <person name="Yamamoto D."/>
            <person name="Yang H.P."/>
            <person name="Yang S.P."/>
            <person name="Yorke J.A."/>
            <person name="Yoshida K."/>
            <person name="Zdobnov E."/>
            <person name="Zhang P."/>
            <person name="Zhang Y."/>
            <person name="Zimin A.V."/>
            <person name="Baldwin J."/>
            <person name="Abdouelleil A."/>
            <person name="Abdulkadir J."/>
            <person name="Abebe A."/>
            <person name="Abera B."/>
            <person name="Abreu J."/>
            <person name="Acer S.C."/>
            <person name="Aftuck L."/>
            <person name="Alexander A."/>
            <person name="An P."/>
            <person name="Anderson E."/>
            <person name="Anderson S."/>
            <person name="Arachi H."/>
            <person name="Azer M."/>
            <person name="Bachantsang P."/>
            <person name="Barry A."/>
            <person name="Bayul T."/>
            <person name="Berlin A."/>
            <person name="Bessette D."/>
            <person name="Bloom T."/>
            <person name="Blye J."/>
            <person name="Boguslavskiy L."/>
            <person name="Bonnet C."/>
            <person name="Boukhgalter B."/>
            <person name="Bourzgui I."/>
            <person name="Brown A."/>
            <person name="Cahill P."/>
            <person name="Channer S."/>
            <person name="Cheshatsang Y."/>
            <person name="Chuda L."/>
            <person name="Citroen M."/>
            <person name="Collymore A."/>
            <person name="Cooke P."/>
            <person name="Costello M."/>
            <person name="D'Aco K."/>
            <person name="Daza R."/>
            <person name="De Haan G."/>
            <person name="DeGray S."/>
            <person name="DeMaso C."/>
            <person name="Dhargay N."/>
            <person name="Dooley K."/>
            <person name="Dooley E."/>
            <person name="Doricent M."/>
            <person name="Dorje P."/>
            <person name="Dorjee K."/>
            <person name="Dupes A."/>
            <person name="Elong R."/>
            <person name="Falk J."/>
            <person name="Farina A."/>
            <person name="Faro S."/>
            <person name="Ferguson D."/>
            <person name="Fisher S."/>
            <person name="Foley C.D."/>
            <person name="Franke A."/>
            <person name="Friedrich D."/>
            <person name="Gadbois L."/>
            <person name="Gearin G."/>
            <person name="Gearin C.R."/>
            <person name="Giannoukos G."/>
            <person name="Goode T."/>
            <person name="Graham J."/>
            <person name="Grandbois E."/>
            <person name="Grewal S."/>
            <person name="Gyaltsen K."/>
            <person name="Hafez N."/>
            <person name="Hagos B."/>
            <person name="Hall J."/>
            <person name="Henson C."/>
            <person name="Hollinger A."/>
            <person name="Honan T."/>
            <person name="Huard M.D."/>
            <person name="Hughes L."/>
            <person name="Hurhula B."/>
            <person name="Husby M.E."/>
            <person name="Kamat A."/>
            <person name="Kanga B."/>
            <person name="Kashin S."/>
            <person name="Khazanovich D."/>
            <person name="Kisner P."/>
            <person name="Lance K."/>
            <person name="Lara M."/>
            <person name="Lee W."/>
            <person name="Lennon N."/>
            <person name="Letendre F."/>
            <person name="LeVine R."/>
            <person name="Lipovsky A."/>
            <person name="Liu X."/>
            <person name="Liu J."/>
            <person name="Liu S."/>
            <person name="Lokyitsang T."/>
            <person name="Lokyitsang Y."/>
            <person name="Lubonja R."/>
            <person name="Lui A."/>
            <person name="MacDonald P."/>
            <person name="Magnisalis V."/>
            <person name="Maru K."/>
            <person name="Matthews C."/>
            <person name="McCusker W."/>
            <person name="McDonough S."/>
            <person name="Mehta T."/>
            <person name="Meldrim J."/>
            <person name="Meneus L."/>
            <person name="Mihai O."/>
            <person name="Mihalev A."/>
            <person name="Mihova T."/>
            <person name="Mittelman R."/>
            <person name="Mlenga V."/>
            <person name="Montmayeur A."/>
            <person name="Mulrain L."/>
            <person name="Navidi A."/>
            <person name="Naylor J."/>
            <person name="Negash T."/>
            <person name="Nguyen T."/>
            <person name="Nguyen N."/>
            <person name="Nicol R."/>
            <person name="Norbu C."/>
            <person name="Norbu N."/>
            <person name="Novod N."/>
            <person name="O'Neill B."/>
            <person name="Osman S."/>
            <person name="Markiewicz E."/>
            <person name="Oyono O.L."/>
            <person name="Patti C."/>
            <person name="Phunkhang P."/>
            <person name="Pierre F."/>
            <person name="Priest M."/>
            <person name="Raghuraman S."/>
            <person name="Rege F."/>
            <person name="Reyes R."/>
            <person name="Rise C."/>
            <person name="Rogov P."/>
            <person name="Ross K."/>
            <person name="Ryan E."/>
            <person name="Settipalli S."/>
            <person name="Shea T."/>
            <person name="Sherpa N."/>
            <person name="Shi L."/>
            <person name="Shih D."/>
            <person name="Sparrow T."/>
            <person name="Spaulding J."/>
            <person name="Stalker J."/>
            <person name="Stange-Thomann N."/>
            <person name="Stavropoulos S."/>
            <person name="Stone C."/>
            <person name="Strader C."/>
            <person name="Tesfaye S."/>
            <person name="Thomson T."/>
            <person name="Thoulutsang Y."/>
            <person name="Thoulutsang D."/>
            <person name="Topham K."/>
            <person name="Topping I."/>
            <person name="Tsamla T."/>
            <person name="Vassiliev H."/>
            <person name="Vo A."/>
            <person name="Wangchuk T."/>
            <person name="Wangdi T."/>
            <person name="Weiand M."/>
            <person name="Wilkinson J."/>
            <person name="Wilson A."/>
            <person name="Yadav S."/>
            <person name="Young G."/>
            <person name="Yu Q."/>
            <person name="Zembek L."/>
            <person name="Zhong D."/>
            <person name="Zimmer A."/>
            <person name="Zwirko Z."/>
            <person name="Jaffe D.B."/>
            <person name="Alvarez P."/>
            <person name="Brockman W."/>
            <person name="Butler J."/>
            <person name="Chin C."/>
            <person name="Gnerre S."/>
            <person name="Grabherr M."/>
            <person name="Kleber M."/>
            <person name="Mauceli E."/>
            <person name="MacCallum I."/>
        </authorList>
    </citation>
    <scope>NUCLEOTIDE SEQUENCE [LARGE SCALE GENOMIC DNA]</scope>
    <source>
        <strain evidence="3">Tucson 15081-1352.22</strain>
    </source>
</reference>
<dbReference type="InterPro" id="IPR002223">
    <property type="entry name" value="Kunitz_BPTI"/>
</dbReference>
<sequence>MVEHVLDGKLTRSCKKMSYKGCGGNRNRYNDRSSCLMNCT</sequence>
<gene>
    <name evidence="2" type="primary">Dmoj\GI26725</name>
    <name evidence="2" type="ORF">Dmoj_GI26725</name>
</gene>
<proteinExistence type="predicted"/>
<dbReference type="InterPro" id="IPR036880">
    <property type="entry name" value="Kunitz_BPTI_sf"/>
</dbReference>
<dbReference type="Proteomes" id="UP000009192">
    <property type="component" value="Unassembled WGS sequence"/>
</dbReference>
<keyword evidence="3" id="KW-1185">Reference proteome</keyword>
<dbReference type="GO" id="GO:0004867">
    <property type="term" value="F:serine-type endopeptidase inhibitor activity"/>
    <property type="evidence" value="ECO:0007669"/>
    <property type="project" value="InterPro"/>
</dbReference>
<evidence type="ECO:0000313" key="2">
    <source>
        <dbReference type="EMBL" id="KRG07645.1"/>
    </source>
</evidence>
<protein>
    <recommendedName>
        <fullName evidence="1">BPTI/Kunitz inhibitor domain-containing protein</fullName>
    </recommendedName>
</protein>
<accession>A0A0Q9XH37</accession>
<feature type="domain" description="BPTI/Kunitz inhibitor" evidence="1">
    <location>
        <begin position="11"/>
        <end position="39"/>
    </location>
</feature>
<dbReference type="AlphaFoldDB" id="A0A0Q9XH37"/>
<name>A0A0Q9XH37_DROMO</name>
<dbReference type="SUPFAM" id="SSF57362">
    <property type="entry name" value="BPTI-like"/>
    <property type="match status" value="1"/>
</dbReference>
<dbReference type="KEGG" id="dmo:Dmoj_GI26725"/>
<dbReference type="Pfam" id="PF00014">
    <property type="entry name" value="Kunitz_BPTI"/>
    <property type="match status" value="1"/>
</dbReference>
<organism evidence="2 3">
    <name type="scientific">Drosophila mojavensis</name>
    <name type="common">Fruit fly</name>
    <dbReference type="NCBI Taxonomy" id="7230"/>
    <lineage>
        <taxon>Eukaryota</taxon>
        <taxon>Metazoa</taxon>
        <taxon>Ecdysozoa</taxon>
        <taxon>Arthropoda</taxon>
        <taxon>Hexapoda</taxon>
        <taxon>Insecta</taxon>
        <taxon>Pterygota</taxon>
        <taxon>Neoptera</taxon>
        <taxon>Endopterygota</taxon>
        <taxon>Diptera</taxon>
        <taxon>Brachycera</taxon>
        <taxon>Muscomorpha</taxon>
        <taxon>Ephydroidea</taxon>
        <taxon>Drosophilidae</taxon>
        <taxon>Drosophila</taxon>
    </lineage>
</organism>
<dbReference type="EMBL" id="CH933816">
    <property type="protein sequence ID" value="KRG07645.1"/>
    <property type="molecule type" value="Genomic_DNA"/>
</dbReference>
<dbReference type="InParanoid" id="A0A0Q9XH37"/>
<dbReference type="SMR" id="A0A0Q9XH37"/>
<evidence type="ECO:0000259" key="1">
    <source>
        <dbReference type="Pfam" id="PF00014"/>
    </source>
</evidence>
<dbReference type="Gene3D" id="4.10.410.10">
    <property type="entry name" value="Pancreatic trypsin inhibitor Kunitz domain"/>
    <property type="match status" value="1"/>
</dbReference>